<gene>
    <name evidence="2" type="ORF">CC84DRAFT_704745</name>
</gene>
<proteinExistence type="predicted"/>
<evidence type="ECO:0000256" key="1">
    <source>
        <dbReference type="SAM" id="MobiDB-lite"/>
    </source>
</evidence>
<keyword evidence="3" id="KW-1185">Reference proteome</keyword>
<dbReference type="Proteomes" id="UP000077069">
    <property type="component" value="Unassembled WGS sequence"/>
</dbReference>
<reference evidence="2 3" key="1">
    <citation type="submission" date="2016-05" db="EMBL/GenBank/DDBJ databases">
        <title>Comparative analysis of secretome profiles of manganese(II)-oxidizing ascomycete fungi.</title>
        <authorList>
            <consortium name="DOE Joint Genome Institute"/>
            <person name="Zeiner C.A."/>
            <person name="Purvine S.O."/>
            <person name="Zink E.M."/>
            <person name="Wu S."/>
            <person name="Pasa-Tolic L."/>
            <person name="Chaput D.L."/>
            <person name="Haridas S."/>
            <person name="Grigoriev I.V."/>
            <person name="Santelli C.M."/>
            <person name="Hansel C.M."/>
        </authorList>
    </citation>
    <scope>NUCLEOTIDE SEQUENCE [LARGE SCALE GENOMIC DNA]</scope>
    <source>
        <strain evidence="2 3">AP3s5-JAC2a</strain>
    </source>
</reference>
<dbReference type="AlphaFoldDB" id="A0A177CJG9"/>
<dbReference type="EMBL" id="KV441551">
    <property type="protein sequence ID" value="OAG07665.1"/>
    <property type="molecule type" value="Genomic_DNA"/>
</dbReference>
<protein>
    <submittedName>
        <fullName evidence="2">Uncharacterized protein</fullName>
    </submittedName>
</protein>
<evidence type="ECO:0000313" key="2">
    <source>
        <dbReference type="EMBL" id="OAG07665.1"/>
    </source>
</evidence>
<dbReference type="GeneID" id="28770601"/>
<name>A0A177CJG9_9PLEO</name>
<dbReference type="RefSeq" id="XP_018038030.1">
    <property type="nucleotide sequence ID" value="XM_018187115.1"/>
</dbReference>
<organism evidence="2 3">
    <name type="scientific">Paraphaeosphaeria sporulosa</name>
    <dbReference type="NCBI Taxonomy" id="1460663"/>
    <lineage>
        <taxon>Eukaryota</taxon>
        <taxon>Fungi</taxon>
        <taxon>Dikarya</taxon>
        <taxon>Ascomycota</taxon>
        <taxon>Pezizomycotina</taxon>
        <taxon>Dothideomycetes</taxon>
        <taxon>Pleosporomycetidae</taxon>
        <taxon>Pleosporales</taxon>
        <taxon>Massarineae</taxon>
        <taxon>Didymosphaeriaceae</taxon>
        <taxon>Paraphaeosphaeria</taxon>
    </lineage>
</organism>
<dbReference type="InParanoid" id="A0A177CJG9"/>
<evidence type="ECO:0000313" key="3">
    <source>
        <dbReference type="Proteomes" id="UP000077069"/>
    </source>
</evidence>
<feature type="region of interest" description="Disordered" evidence="1">
    <location>
        <begin position="1"/>
        <end position="21"/>
    </location>
</feature>
<sequence length="152" mass="17229">MHPSRRRGLSTECQPHSRGRPQLTRSNVVTLNHNDSKGLLGASSSRLWARNALRGVTASMVHSGSVQLHVENSAQWLSRHGTYRASLYITKEVNLLSQEQGKYDSGNRYPCTAVSRWLVASSRVVASKWFITPPRFGAREFRKHLHVDYDQM</sequence>
<accession>A0A177CJG9</accession>